<dbReference type="CDD" id="cd00082">
    <property type="entry name" value="HisKA"/>
    <property type="match status" value="1"/>
</dbReference>
<dbReference type="InterPro" id="IPR050428">
    <property type="entry name" value="TCS_sensor_his_kinase"/>
</dbReference>
<gene>
    <name evidence="14" type="ORF">DES39_1162</name>
</gene>
<dbReference type="PROSITE" id="PS50109">
    <property type="entry name" value="HIS_KIN"/>
    <property type="match status" value="1"/>
</dbReference>
<evidence type="ECO:0000256" key="8">
    <source>
        <dbReference type="ARBA" id="ARBA00022989"/>
    </source>
</evidence>
<dbReference type="PROSITE" id="PS50885">
    <property type="entry name" value="HAMP"/>
    <property type="match status" value="1"/>
</dbReference>
<dbReference type="SMART" id="SM00387">
    <property type="entry name" value="HATPase_c"/>
    <property type="match status" value="1"/>
</dbReference>
<evidence type="ECO:0000256" key="2">
    <source>
        <dbReference type="ARBA" id="ARBA00004370"/>
    </source>
</evidence>
<evidence type="ECO:0000256" key="5">
    <source>
        <dbReference type="ARBA" id="ARBA00022679"/>
    </source>
</evidence>
<dbReference type="InterPro" id="IPR003660">
    <property type="entry name" value="HAMP_dom"/>
</dbReference>
<evidence type="ECO:0000313" key="14">
    <source>
        <dbReference type="EMBL" id="RKS85749.1"/>
    </source>
</evidence>
<evidence type="ECO:0000256" key="10">
    <source>
        <dbReference type="ARBA" id="ARBA00023136"/>
    </source>
</evidence>
<evidence type="ECO:0000259" key="12">
    <source>
        <dbReference type="PROSITE" id="PS50109"/>
    </source>
</evidence>
<dbReference type="InterPro" id="IPR036097">
    <property type="entry name" value="HisK_dim/P_sf"/>
</dbReference>
<dbReference type="EMBL" id="RBWY01000002">
    <property type="protein sequence ID" value="RKS85749.1"/>
    <property type="molecule type" value="Genomic_DNA"/>
</dbReference>
<dbReference type="FunFam" id="3.30.565.10:FF:000006">
    <property type="entry name" value="Sensor histidine kinase WalK"/>
    <property type="match status" value="1"/>
</dbReference>
<dbReference type="PRINTS" id="PR00344">
    <property type="entry name" value="BCTRLSENSOR"/>
</dbReference>
<dbReference type="PANTHER" id="PTHR45436:SF5">
    <property type="entry name" value="SENSOR HISTIDINE KINASE TRCS"/>
    <property type="match status" value="1"/>
</dbReference>
<dbReference type="CDD" id="cd06225">
    <property type="entry name" value="HAMP"/>
    <property type="match status" value="1"/>
</dbReference>
<keyword evidence="10 11" id="KW-0472">Membrane</keyword>
<dbReference type="GO" id="GO:0000155">
    <property type="term" value="F:phosphorelay sensor kinase activity"/>
    <property type="evidence" value="ECO:0007669"/>
    <property type="project" value="InterPro"/>
</dbReference>
<dbReference type="SMART" id="SM00304">
    <property type="entry name" value="HAMP"/>
    <property type="match status" value="1"/>
</dbReference>
<keyword evidence="7 14" id="KW-0418">Kinase</keyword>
<accession>A0A495REA8</accession>
<dbReference type="InterPro" id="IPR003594">
    <property type="entry name" value="HATPase_dom"/>
</dbReference>
<evidence type="ECO:0000256" key="6">
    <source>
        <dbReference type="ARBA" id="ARBA00022692"/>
    </source>
</evidence>
<dbReference type="SMART" id="SM00388">
    <property type="entry name" value="HisKA"/>
    <property type="match status" value="1"/>
</dbReference>
<dbReference type="InterPro" id="IPR036890">
    <property type="entry name" value="HATPase_C_sf"/>
</dbReference>
<dbReference type="InterPro" id="IPR005467">
    <property type="entry name" value="His_kinase_dom"/>
</dbReference>
<dbReference type="Pfam" id="PF00672">
    <property type="entry name" value="HAMP"/>
    <property type="match status" value="1"/>
</dbReference>
<comment type="caution">
    <text evidence="14">The sequence shown here is derived from an EMBL/GenBank/DDBJ whole genome shotgun (WGS) entry which is preliminary data.</text>
</comment>
<comment type="catalytic activity">
    <reaction evidence="1">
        <text>ATP + protein L-histidine = ADP + protein N-phospho-L-histidine.</text>
        <dbReference type="EC" id="2.7.13.3"/>
    </reaction>
</comment>
<dbReference type="CDD" id="cd00075">
    <property type="entry name" value="HATPase"/>
    <property type="match status" value="1"/>
</dbReference>
<dbReference type="EC" id="2.7.13.3" evidence="3"/>
<dbReference type="Proteomes" id="UP000278542">
    <property type="component" value="Unassembled WGS sequence"/>
</dbReference>
<evidence type="ECO:0000256" key="1">
    <source>
        <dbReference type="ARBA" id="ARBA00000085"/>
    </source>
</evidence>
<dbReference type="Gene3D" id="1.10.287.130">
    <property type="match status" value="1"/>
</dbReference>
<dbReference type="InterPro" id="IPR004358">
    <property type="entry name" value="Sig_transdc_His_kin-like_C"/>
</dbReference>
<dbReference type="InterPro" id="IPR003661">
    <property type="entry name" value="HisK_dim/P_dom"/>
</dbReference>
<name>A0A495REA8_9GAMM</name>
<evidence type="ECO:0000313" key="15">
    <source>
        <dbReference type="Proteomes" id="UP000278542"/>
    </source>
</evidence>
<sequence>MKKVSIRTRITLWYTIVLMIFLALGVAGSYNAMYDILLEQHRTGMQRGAHNLARMIAKSENPNQLSTYEKKVPPRDVYFAFFNNQDEVKTGQYENWMLKLPKDLEQIRTIEHNDLYWFIYDYPVNKDGKQIGWVRTTIDTTSTFQALTAMREQGILSIIPCLLLAALGGFLITRWALKPIKNIAKAAKEIGAGDLSKRIKLDAAKDEIGELLTEFNHMADNLQNVIEREKQFSADASHEMRTPIAVIITNAEYAIESQNLATCTQTLALIINKSRHMQQMLSQLMILARGNEQAQAMEIETLDISSVITDIAEERSPKAEEKQITIHVESESDIIVNGDLMLLSRMITNLIDNGVQYGKEGGYINIDLYKEGKHAVILVVDNGIGIAASDLPFIFDRFYRADKSRSQSGSGLGLSFVDFIIKLHKGHITVDSHLGKGTCFRIELPLA</sequence>
<evidence type="ECO:0000256" key="11">
    <source>
        <dbReference type="SAM" id="Phobius"/>
    </source>
</evidence>
<evidence type="ECO:0000256" key="7">
    <source>
        <dbReference type="ARBA" id="ARBA00022777"/>
    </source>
</evidence>
<keyword evidence="5" id="KW-0808">Transferase</keyword>
<protein>
    <recommendedName>
        <fullName evidence="3">histidine kinase</fullName>
        <ecNumber evidence="3">2.7.13.3</ecNumber>
    </recommendedName>
</protein>
<proteinExistence type="predicted"/>
<dbReference type="SUPFAM" id="SSF55874">
    <property type="entry name" value="ATPase domain of HSP90 chaperone/DNA topoisomerase II/histidine kinase"/>
    <property type="match status" value="1"/>
</dbReference>
<dbReference type="GO" id="GO:0005886">
    <property type="term" value="C:plasma membrane"/>
    <property type="evidence" value="ECO:0007669"/>
    <property type="project" value="UniProtKB-ARBA"/>
</dbReference>
<dbReference type="SUPFAM" id="SSF158472">
    <property type="entry name" value="HAMP domain-like"/>
    <property type="match status" value="1"/>
</dbReference>
<feature type="domain" description="Histidine kinase" evidence="12">
    <location>
        <begin position="235"/>
        <end position="447"/>
    </location>
</feature>
<evidence type="ECO:0000256" key="9">
    <source>
        <dbReference type="ARBA" id="ARBA00023012"/>
    </source>
</evidence>
<dbReference type="RefSeq" id="WP_121144847.1">
    <property type="nucleotide sequence ID" value="NZ_RBWY01000002.1"/>
</dbReference>
<dbReference type="AlphaFoldDB" id="A0A495REA8"/>
<keyword evidence="9" id="KW-0902">Two-component regulatory system</keyword>
<evidence type="ECO:0000259" key="13">
    <source>
        <dbReference type="PROSITE" id="PS50885"/>
    </source>
</evidence>
<dbReference type="OrthoDB" id="9804645at2"/>
<comment type="subcellular location">
    <subcellularLocation>
        <location evidence="2">Membrane</location>
    </subcellularLocation>
</comment>
<evidence type="ECO:0000256" key="4">
    <source>
        <dbReference type="ARBA" id="ARBA00022553"/>
    </source>
</evidence>
<reference evidence="14 15" key="1">
    <citation type="submission" date="2018-10" db="EMBL/GenBank/DDBJ databases">
        <title>Genomic Encyclopedia of Type Strains, Phase IV (KMG-IV): sequencing the most valuable type-strain genomes for metagenomic binning, comparative biology and taxonomic classification.</title>
        <authorList>
            <person name="Goeker M."/>
        </authorList>
    </citation>
    <scope>NUCLEOTIDE SEQUENCE [LARGE SCALE GENOMIC DNA]</scope>
    <source>
        <strain evidence="14 15">DSM 22228</strain>
    </source>
</reference>
<dbReference type="Gene3D" id="3.30.565.10">
    <property type="entry name" value="Histidine kinase-like ATPase, C-terminal domain"/>
    <property type="match status" value="1"/>
</dbReference>
<feature type="transmembrane region" description="Helical" evidence="11">
    <location>
        <begin position="12"/>
        <end position="33"/>
    </location>
</feature>
<keyword evidence="8 11" id="KW-1133">Transmembrane helix</keyword>
<evidence type="ECO:0000256" key="3">
    <source>
        <dbReference type="ARBA" id="ARBA00012438"/>
    </source>
</evidence>
<dbReference type="PANTHER" id="PTHR45436">
    <property type="entry name" value="SENSOR HISTIDINE KINASE YKOH"/>
    <property type="match status" value="1"/>
</dbReference>
<keyword evidence="4" id="KW-0597">Phosphoprotein</keyword>
<dbReference type="Pfam" id="PF00512">
    <property type="entry name" value="HisKA"/>
    <property type="match status" value="1"/>
</dbReference>
<dbReference type="Gene3D" id="6.10.340.10">
    <property type="match status" value="1"/>
</dbReference>
<keyword evidence="6 11" id="KW-0812">Transmembrane</keyword>
<feature type="transmembrane region" description="Helical" evidence="11">
    <location>
        <begin position="155"/>
        <end position="177"/>
    </location>
</feature>
<organism evidence="14 15">
    <name type="scientific">Orbus hercynius</name>
    <dbReference type="NCBI Taxonomy" id="593135"/>
    <lineage>
        <taxon>Bacteria</taxon>
        <taxon>Pseudomonadati</taxon>
        <taxon>Pseudomonadota</taxon>
        <taxon>Gammaproteobacteria</taxon>
        <taxon>Orbales</taxon>
        <taxon>Orbaceae</taxon>
        <taxon>Orbus</taxon>
    </lineage>
</organism>
<feature type="domain" description="HAMP" evidence="13">
    <location>
        <begin position="174"/>
        <end position="227"/>
    </location>
</feature>
<dbReference type="Pfam" id="PF02518">
    <property type="entry name" value="HATPase_c"/>
    <property type="match status" value="1"/>
</dbReference>
<keyword evidence="15" id="KW-1185">Reference proteome</keyword>
<dbReference type="SUPFAM" id="SSF47384">
    <property type="entry name" value="Homodimeric domain of signal transducing histidine kinase"/>
    <property type="match status" value="1"/>
</dbReference>